<dbReference type="SMART" id="SM00822">
    <property type="entry name" value="PKS_KR"/>
    <property type="match status" value="1"/>
</dbReference>
<evidence type="ECO:0000256" key="3">
    <source>
        <dbReference type="ARBA" id="ARBA00022679"/>
    </source>
</evidence>
<keyword evidence="1" id="KW-0596">Phosphopantetheine</keyword>
<dbReference type="InterPro" id="IPR050444">
    <property type="entry name" value="Polyketide_Synthase"/>
</dbReference>
<evidence type="ECO:0000256" key="2">
    <source>
        <dbReference type="ARBA" id="ARBA00022553"/>
    </source>
</evidence>
<evidence type="ECO:0000259" key="4">
    <source>
        <dbReference type="SMART" id="SM00822"/>
    </source>
</evidence>
<dbReference type="PANTHER" id="PTHR45681:SF7">
    <property type="entry name" value="POLYKETIDE SYNTHASE 13-RELATED"/>
    <property type="match status" value="1"/>
</dbReference>
<dbReference type="STRING" id="5786.F0ZCR5"/>
<dbReference type="AlphaFoldDB" id="F0ZCR5"/>
<dbReference type="SUPFAM" id="SSF51735">
    <property type="entry name" value="NAD(P)-binding Rossmann-fold domains"/>
    <property type="match status" value="1"/>
</dbReference>
<reference evidence="6" key="1">
    <citation type="journal article" date="2011" name="Genome Biol.">
        <title>Comparative genomics of the social amoebae Dictyostelium discoideum and Dictyostelium purpureum.</title>
        <authorList>
            <consortium name="US DOE Joint Genome Institute (JGI-PGF)"/>
            <person name="Sucgang R."/>
            <person name="Kuo A."/>
            <person name="Tian X."/>
            <person name="Salerno W."/>
            <person name="Parikh A."/>
            <person name="Feasley C.L."/>
            <person name="Dalin E."/>
            <person name="Tu H."/>
            <person name="Huang E."/>
            <person name="Barry K."/>
            <person name="Lindquist E."/>
            <person name="Shapiro H."/>
            <person name="Bruce D."/>
            <person name="Schmutz J."/>
            <person name="Salamov A."/>
            <person name="Fey P."/>
            <person name="Gaudet P."/>
            <person name="Anjard C."/>
            <person name="Babu M.M."/>
            <person name="Basu S."/>
            <person name="Bushmanova Y."/>
            <person name="van der Wel H."/>
            <person name="Katoh-Kurasawa M."/>
            <person name="Dinh C."/>
            <person name="Coutinho P.M."/>
            <person name="Saito T."/>
            <person name="Elias M."/>
            <person name="Schaap P."/>
            <person name="Kay R.R."/>
            <person name="Henrissat B."/>
            <person name="Eichinger L."/>
            <person name="Rivero F."/>
            <person name="Putnam N.H."/>
            <person name="West C.M."/>
            <person name="Loomis W.F."/>
            <person name="Chisholm R.L."/>
            <person name="Shaulsky G."/>
            <person name="Strassmann J.E."/>
            <person name="Queller D.C."/>
            <person name="Kuspa A."/>
            <person name="Grigoriev I.V."/>
        </authorList>
    </citation>
    <scope>NUCLEOTIDE SEQUENCE [LARGE SCALE GENOMIC DNA]</scope>
    <source>
        <strain evidence="6">QSDP1</strain>
    </source>
</reference>
<organism evidence="5 6">
    <name type="scientific">Dictyostelium purpureum</name>
    <name type="common">Slime mold</name>
    <dbReference type="NCBI Taxonomy" id="5786"/>
    <lineage>
        <taxon>Eukaryota</taxon>
        <taxon>Amoebozoa</taxon>
        <taxon>Evosea</taxon>
        <taxon>Eumycetozoa</taxon>
        <taxon>Dictyostelia</taxon>
        <taxon>Dictyosteliales</taxon>
        <taxon>Dictyosteliaceae</taxon>
        <taxon>Dictyostelium</taxon>
    </lineage>
</organism>
<dbReference type="GeneID" id="10502439"/>
<dbReference type="Pfam" id="PF08659">
    <property type="entry name" value="KR"/>
    <property type="match status" value="1"/>
</dbReference>
<protein>
    <recommendedName>
        <fullName evidence="4">Ketoreductase domain-containing protein</fullName>
    </recommendedName>
</protein>
<dbReference type="PANTHER" id="PTHR45681">
    <property type="entry name" value="POLYKETIDE SYNTHASE 44-RELATED"/>
    <property type="match status" value="1"/>
</dbReference>
<gene>
    <name evidence="5" type="ORF">DICPUDRAFT_29016</name>
</gene>
<dbReference type="KEGG" id="dpp:DICPUDRAFT_29016"/>
<keyword evidence="6" id="KW-1185">Reference proteome</keyword>
<dbReference type="Proteomes" id="UP000001064">
    <property type="component" value="Unassembled WGS sequence"/>
</dbReference>
<keyword evidence="2" id="KW-0597">Phosphoprotein</keyword>
<dbReference type="InterPro" id="IPR057326">
    <property type="entry name" value="KR_dom"/>
</dbReference>
<dbReference type="GO" id="GO:0016740">
    <property type="term" value="F:transferase activity"/>
    <property type="evidence" value="ECO:0007669"/>
    <property type="project" value="UniProtKB-KW"/>
</dbReference>
<dbReference type="CDD" id="cd08954">
    <property type="entry name" value="KR_1_FAS_SDR_x"/>
    <property type="match status" value="1"/>
</dbReference>
<evidence type="ECO:0000313" key="5">
    <source>
        <dbReference type="EMBL" id="EGC38266.1"/>
    </source>
</evidence>
<dbReference type="RefSeq" id="XP_003285223.1">
    <property type="nucleotide sequence ID" value="XM_003285175.1"/>
</dbReference>
<dbReference type="Gene3D" id="3.90.180.10">
    <property type="entry name" value="Medium-chain alcohol dehydrogenases, catalytic domain"/>
    <property type="match status" value="1"/>
</dbReference>
<dbReference type="EMBL" id="GL870980">
    <property type="protein sequence ID" value="EGC38266.1"/>
    <property type="molecule type" value="Genomic_DNA"/>
</dbReference>
<dbReference type="eggNOG" id="KOG1202">
    <property type="taxonomic scope" value="Eukaryota"/>
</dbReference>
<dbReference type="OrthoDB" id="329835at2759"/>
<dbReference type="InterPro" id="IPR013968">
    <property type="entry name" value="PKS_KR"/>
</dbReference>
<dbReference type="Gene3D" id="3.40.50.720">
    <property type="entry name" value="NAD(P)-binding Rossmann-like Domain"/>
    <property type="match status" value="1"/>
</dbReference>
<dbReference type="VEuPathDB" id="AmoebaDB:DICPUDRAFT_29016"/>
<dbReference type="InterPro" id="IPR036291">
    <property type="entry name" value="NAD(P)-bd_dom_sf"/>
</dbReference>
<evidence type="ECO:0000313" key="6">
    <source>
        <dbReference type="Proteomes" id="UP000001064"/>
    </source>
</evidence>
<evidence type="ECO:0000256" key="1">
    <source>
        <dbReference type="ARBA" id="ARBA00022450"/>
    </source>
</evidence>
<keyword evidence="3" id="KW-0808">Transferase</keyword>
<dbReference type="InParanoid" id="F0ZCR5"/>
<feature type="domain" description="Ketoreductase" evidence="4">
    <location>
        <begin position="133"/>
        <end position="317"/>
    </location>
</feature>
<accession>F0ZCR5</accession>
<sequence length="424" mass="47873">MDANFKCLCKGGRIVDVSVTHLNANEYTDFNKFKYNIGYHAVEISKLHNKLFRMLLKELYDGFSNQSLELIPIKEISVNNIKEAIEFMNERKLIGKISVKMDSDVLTPLLENNNQDYNCLKPDYKINHESLGKTVLVTGQTGLILEILKWISKCSTSVDTIIILSKSKKRWEIEKLINGSENNIKYIFKSCDIGEYESISQSIKEIYLENKDIGQVESIFHFAFQYVNHEPLEVSKNDLYASLSAKSFGAMNLHNLSLENQWDLKQFILASSVTAIFGSPIQVGYTSSNYFLDALARHRRSLGLPAISTFWGLFETAGFISKQRSIARFIENLGFSPITVNLLLGSLDLFIQNQEISNSLSVNIFNDSIDSYANKPANSKIDFISNAIQSKNKQLSGEDSGAIQKVIDKISELLTIEASKINHD</sequence>
<feature type="non-terminal residue" evidence="5">
    <location>
        <position position="424"/>
    </location>
</feature>
<name>F0ZCR5_DICPU</name>
<proteinExistence type="predicted"/>